<accession>A0A0L0RXC7</accession>
<dbReference type="EMBL" id="GG745328">
    <property type="protein sequence ID" value="KNE54968.1"/>
    <property type="molecule type" value="Genomic_DNA"/>
</dbReference>
<protein>
    <submittedName>
        <fullName evidence="2">Uncharacterized protein</fullName>
    </submittedName>
</protein>
<reference evidence="3" key="2">
    <citation type="submission" date="2009-11" db="EMBL/GenBank/DDBJ databases">
        <title>The Genome Sequence of Allomyces macrogynus strain ATCC 38327.</title>
        <authorList>
            <consortium name="The Broad Institute Genome Sequencing Platform"/>
            <person name="Russ C."/>
            <person name="Cuomo C."/>
            <person name="Shea T."/>
            <person name="Young S.K."/>
            <person name="Zeng Q."/>
            <person name="Koehrsen M."/>
            <person name="Haas B."/>
            <person name="Borodovsky M."/>
            <person name="Guigo R."/>
            <person name="Alvarado L."/>
            <person name="Berlin A."/>
            <person name="Borenstein D."/>
            <person name="Chen Z."/>
            <person name="Engels R."/>
            <person name="Freedman E."/>
            <person name="Gellesch M."/>
            <person name="Goldberg J."/>
            <person name="Griggs A."/>
            <person name="Gujja S."/>
            <person name="Heiman D."/>
            <person name="Hepburn T."/>
            <person name="Howarth C."/>
            <person name="Jen D."/>
            <person name="Larson L."/>
            <person name="Lewis B."/>
            <person name="Mehta T."/>
            <person name="Park D."/>
            <person name="Pearson M."/>
            <person name="Roberts A."/>
            <person name="Saif S."/>
            <person name="Shenoy N."/>
            <person name="Sisk P."/>
            <person name="Stolte C."/>
            <person name="Sykes S."/>
            <person name="Walk T."/>
            <person name="White J."/>
            <person name="Yandava C."/>
            <person name="Burger G."/>
            <person name="Gray M.W."/>
            <person name="Holland P.W.H."/>
            <person name="King N."/>
            <person name="Lang F.B.F."/>
            <person name="Roger A.J."/>
            <person name="Ruiz-Trillo I."/>
            <person name="Lander E."/>
            <person name="Nusbaum C."/>
        </authorList>
    </citation>
    <scope>NUCLEOTIDE SEQUENCE [LARGE SCALE GENOMIC DNA]</scope>
    <source>
        <strain evidence="3">ATCC 38327</strain>
    </source>
</reference>
<evidence type="ECO:0000256" key="1">
    <source>
        <dbReference type="SAM" id="MobiDB-lite"/>
    </source>
</evidence>
<proteinExistence type="predicted"/>
<dbReference type="OrthoDB" id="5575184at2759"/>
<feature type="compositionally biased region" description="Basic and acidic residues" evidence="1">
    <location>
        <begin position="133"/>
        <end position="151"/>
    </location>
</feature>
<feature type="region of interest" description="Disordered" evidence="1">
    <location>
        <begin position="133"/>
        <end position="204"/>
    </location>
</feature>
<dbReference type="Proteomes" id="UP000054350">
    <property type="component" value="Unassembled WGS sequence"/>
</dbReference>
<feature type="compositionally biased region" description="Basic and acidic residues" evidence="1">
    <location>
        <begin position="164"/>
        <end position="202"/>
    </location>
</feature>
<keyword evidence="3" id="KW-1185">Reference proteome</keyword>
<evidence type="ECO:0000313" key="2">
    <source>
        <dbReference type="EMBL" id="KNE54968.1"/>
    </source>
</evidence>
<feature type="region of interest" description="Disordered" evidence="1">
    <location>
        <begin position="247"/>
        <end position="267"/>
    </location>
</feature>
<reference evidence="2 3" key="1">
    <citation type="submission" date="2009-11" db="EMBL/GenBank/DDBJ databases">
        <title>Annotation of Allomyces macrogynus ATCC 38327.</title>
        <authorList>
            <consortium name="The Broad Institute Genome Sequencing Platform"/>
            <person name="Russ C."/>
            <person name="Cuomo C."/>
            <person name="Burger G."/>
            <person name="Gray M.W."/>
            <person name="Holland P.W.H."/>
            <person name="King N."/>
            <person name="Lang F.B.F."/>
            <person name="Roger A.J."/>
            <person name="Ruiz-Trillo I."/>
            <person name="Young S.K."/>
            <person name="Zeng Q."/>
            <person name="Gargeya S."/>
            <person name="Fitzgerald M."/>
            <person name="Haas B."/>
            <person name="Abouelleil A."/>
            <person name="Alvarado L."/>
            <person name="Arachchi H.M."/>
            <person name="Berlin A."/>
            <person name="Chapman S.B."/>
            <person name="Gearin G."/>
            <person name="Goldberg J."/>
            <person name="Griggs A."/>
            <person name="Gujja S."/>
            <person name="Hansen M."/>
            <person name="Heiman D."/>
            <person name="Howarth C."/>
            <person name="Larimer J."/>
            <person name="Lui A."/>
            <person name="MacDonald P.J.P."/>
            <person name="McCowen C."/>
            <person name="Montmayeur A."/>
            <person name="Murphy C."/>
            <person name="Neiman D."/>
            <person name="Pearson M."/>
            <person name="Priest M."/>
            <person name="Roberts A."/>
            <person name="Saif S."/>
            <person name="Shea T."/>
            <person name="Sisk P."/>
            <person name="Stolte C."/>
            <person name="Sykes S."/>
            <person name="Wortman J."/>
            <person name="Nusbaum C."/>
            <person name="Birren B."/>
        </authorList>
    </citation>
    <scope>NUCLEOTIDE SEQUENCE [LARGE SCALE GENOMIC DNA]</scope>
    <source>
        <strain evidence="2 3">ATCC 38327</strain>
    </source>
</reference>
<name>A0A0L0RXC7_ALLM3</name>
<dbReference type="Gene3D" id="6.10.280.30">
    <property type="match status" value="2"/>
</dbReference>
<dbReference type="VEuPathDB" id="FungiDB:AMAG_00907"/>
<sequence>MSSNATDAPIDPTSTDTDMLCADKKPVAFEVDIKDPANAAAPVKIVKRFEDVQAELEDRRNISKEEIAQRLEAAEARRQELAESKLRFAKEDVQKVKQISETIDTIEELQAAEKAKLIEEKLEQAALRAEEQLRDRQKKLESQHREVEQRRTRQTSGSGSDEETQARLDAAEQRRKQLEEERLAKVRENERRAEEAARRRQEVGVALEDVQSKLDAAELRRKQIEEERAAKIKASLEHVDVVRRRRAESIGASGEQLNETTGEGPEE</sequence>
<dbReference type="AlphaFoldDB" id="A0A0L0RXC7"/>
<organism evidence="2 3">
    <name type="scientific">Allomyces macrogynus (strain ATCC 38327)</name>
    <name type="common">Allomyces javanicus var. macrogynus</name>
    <dbReference type="NCBI Taxonomy" id="578462"/>
    <lineage>
        <taxon>Eukaryota</taxon>
        <taxon>Fungi</taxon>
        <taxon>Fungi incertae sedis</taxon>
        <taxon>Blastocladiomycota</taxon>
        <taxon>Blastocladiomycetes</taxon>
        <taxon>Blastocladiales</taxon>
        <taxon>Blastocladiaceae</taxon>
        <taxon>Allomyces</taxon>
    </lineage>
</organism>
<evidence type="ECO:0000313" key="3">
    <source>
        <dbReference type="Proteomes" id="UP000054350"/>
    </source>
</evidence>
<dbReference type="OMA" id="NATEIRC"/>
<gene>
    <name evidence="2" type="ORF">AMAG_00907</name>
</gene>